<feature type="compositionally biased region" description="Basic residues" evidence="1">
    <location>
        <begin position="1"/>
        <end position="12"/>
    </location>
</feature>
<proteinExistence type="predicted"/>
<evidence type="ECO:0000256" key="1">
    <source>
        <dbReference type="SAM" id="MobiDB-lite"/>
    </source>
</evidence>
<reference evidence="2" key="1">
    <citation type="submission" date="2023-06" db="EMBL/GenBank/DDBJ databases">
        <title>Genome-scale phylogeny and comparative genomics of the fungal order Sordariales.</title>
        <authorList>
            <consortium name="Lawrence Berkeley National Laboratory"/>
            <person name="Hensen N."/>
            <person name="Bonometti L."/>
            <person name="Westerberg I."/>
            <person name="Brannstrom I.O."/>
            <person name="Guillou S."/>
            <person name="Cros-Aarteil S."/>
            <person name="Calhoun S."/>
            <person name="Haridas S."/>
            <person name="Kuo A."/>
            <person name="Mondo S."/>
            <person name="Pangilinan J."/>
            <person name="Riley R."/>
            <person name="Labutti K."/>
            <person name="Andreopoulos B."/>
            <person name="Lipzen A."/>
            <person name="Chen C."/>
            <person name="Yanf M."/>
            <person name="Daum C."/>
            <person name="Ng V."/>
            <person name="Clum A."/>
            <person name="Steindorff A."/>
            <person name="Ohm R."/>
            <person name="Martin F."/>
            <person name="Silar P."/>
            <person name="Natvig D."/>
            <person name="Lalanne C."/>
            <person name="Gautier V."/>
            <person name="Ament-Velasquez S.L."/>
            <person name="Kruys A."/>
            <person name="Hutchinson M.I."/>
            <person name="Powell A.J."/>
            <person name="Barry K."/>
            <person name="Miller A.N."/>
            <person name="Grigoriev I.V."/>
            <person name="Debuchy R."/>
            <person name="Gladieux P."/>
            <person name="Thoren M.H."/>
            <person name="Johannesson H."/>
        </authorList>
    </citation>
    <scope>NUCLEOTIDE SEQUENCE</scope>
    <source>
        <strain evidence="2">CBS 606.72</strain>
    </source>
</reference>
<organism evidence="2 3">
    <name type="scientific">Immersiella caudata</name>
    <dbReference type="NCBI Taxonomy" id="314043"/>
    <lineage>
        <taxon>Eukaryota</taxon>
        <taxon>Fungi</taxon>
        <taxon>Dikarya</taxon>
        <taxon>Ascomycota</taxon>
        <taxon>Pezizomycotina</taxon>
        <taxon>Sordariomycetes</taxon>
        <taxon>Sordariomycetidae</taxon>
        <taxon>Sordariales</taxon>
        <taxon>Lasiosphaeriaceae</taxon>
        <taxon>Immersiella</taxon>
    </lineage>
</organism>
<evidence type="ECO:0000313" key="2">
    <source>
        <dbReference type="EMBL" id="KAK0617398.1"/>
    </source>
</evidence>
<dbReference type="Proteomes" id="UP001175000">
    <property type="component" value="Unassembled WGS sequence"/>
</dbReference>
<gene>
    <name evidence="2" type="ORF">B0T14DRAFT_268679</name>
</gene>
<feature type="region of interest" description="Disordered" evidence="1">
    <location>
        <begin position="43"/>
        <end position="83"/>
    </location>
</feature>
<comment type="caution">
    <text evidence="2">The sequence shown here is derived from an EMBL/GenBank/DDBJ whole genome shotgun (WGS) entry which is preliminary data.</text>
</comment>
<dbReference type="EMBL" id="JAULSU010000005">
    <property type="protein sequence ID" value="KAK0617398.1"/>
    <property type="molecule type" value="Genomic_DNA"/>
</dbReference>
<sequence length="271" mass="31268">MSEHPGRRRRRVAPPTIRTPRDTETSDYSRLYRTDLSQVYMAPQGLRPSNSIRQSLVPRQRGPRRELAQPIRQTARSPSASAIRNSCRPQRVLFYGERPDIDANLRHQSHLPRQRNGTSGFGAENEASYERRQRSYFINPETDVDSVVGLFSYWQEVPVYHRAIFSQRFPHSLVHSSVVDELHSEPMELPPRETRNIICPLGIVRTRQYVRLGIHNLDPEIPGQVGDFLVFDGPVPEHGPFVYLGRPFLREMLQGRLPRPLSDFLSTPSRN</sequence>
<name>A0AA39WL35_9PEZI</name>
<evidence type="ECO:0000313" key="3">
    <source>
        <dbReference type="Proteomes" id="UP001175000"/>
    </source>
</evidence>
<feature type="compositionally biased region" description="Polar residues" evidence="1">
    <location>
        <begin position="71"/>
        <end position="83"/>
    </location>
</feature>
<feature type="region of interest" description="Disordered" evidence="1">
    <location>
        <begin position="1"/>
        <end position="30"/>
    </location>
</feature>
<accession>A0AA39WL35</accession>
<protein>
    <submittedName>
        <fullName evidence="2">Uncharacterized protein</fullName>
    </submittedName>
</protein>
<dbReference type="AlphaFoldDB" id="A0AA39WL35"/>
<keyword evidence="3" id="KW-1185">Reference proteome</keyword>